<evidence type="ECO:0000313" key="1">
    <source>
        <dbReference type="EMBL" id="UWP85828.1"/>
    </source>
</evidence>
<reference evidence="1" key="1">
    <citation type="submission" date="2021-04" db="EMBL/GenBank/DDBJ databases">
        <authorList>
            <person name="Hartkoorn R.C."/>
            <person name="Beaudoing E."/>
            <person name="Hot D."/>
        </authorList>
    </citation>
    <scope>NUCLEOTIDE SEQUENCE</scope>
    <source>
        <strain evidence="1">NRRL B-16292</strain>
    </source>
</reference>
<sequence>MSTWADGVWAALGATLAEPLHKAFRDHLDEHRCGTGDYRSPHYVGGFAHCPAAMELWELLPDGDRIVLG</sequence>
<organism evidence="1 2">
    <name type="scientific">Dactylosporangium fulvum</name>
    <dbReference type="NCBI Taxonomy" id="53359"/>
    <lineage>
        <taxon>Bacteria</taxon>
        <taxon>Bacillati</taxon>
        <taxon>Actinomycetota</taxon>
        <taxon>Actinomycetes</taxon>
        <taxon>Micromonosporales</taxon>
        <taxon>Micromonosporaceae</taxon>
        <taxon>Dactylosporangium</taxon>
    </lineage>
</organism>
<gene>
    <name evidence="1" type="ORF">Dfulv_16910</name>
</gene>
<accession>A0ABY5WAV4</accession>
<dbReference type="RefSeq" id="WP_259864135.1">
    <property type="nucleotide sequence ID" value="NZ_BAAAST010000199.1"/>
</dbReference>
<dbReference type="Proteomes" id="UP001059617">
    <property type="component" value="Chromosome"/>
</dbReference>
<dbReference type="EMBL" id="CP073720">
    <property type="protein sequence ID" value="UWP85828.1"/>
    <property type="molecule type" value="Genomic_DNA"/>
</dbReference>
<keyword evidence="2" id="KW-1185">Reference proteome</keyword>
<name>A0ABY5WAV4_9ACTN</name>
<reference evidence="1" key="2">
    <citation type="submission" date="2022-09" db="EMBL/GenBank/DDBJ databases">
        <title>Biosynthetic gene clusters of Dactylosporangioum fulvum.</title>
        <authorList>
            <person name="Caradec T."/>
        </authorList>
    </citation>
    <scope>NUCLEOTIDE SEQUENCE</scope>
    <source>
        <strain evidence="1">NRRL B-16292</strain>
    </source>
</reference>
<proteinExistence type="predicted"/>
<evidence type="ECO:0000313" key="2">
    <source>
        <dbReference type="Proteomes" id="UP001059617"/>
    </source>
</evidence>
<protein>
    <submittedName>
        <fullName evidence="1">Uncharacterized protein</fullName>
    </submittedName>
</protein>